<dbReference type="AlphaFoldDB" id="A0A545UAX3"/>
<evidence type="ECO:0000256" key="1">
    <source>
        <dbReference type="SAM" id="Phobius"/>
    </source>
</evidence>
<dbReference type="RefSeq" id="WP_142932532.1">
    <property type="nucleotide sequence ID" value="NZ_ML660166.1"/>
</dbReference>
<evidence type="ECO:0000313" key="3">
    <source>
        <dbReference type="Proteomes" id="UP000315439"/>
    </source>
</evidence>
<evidence type="ECO:0000313" key="2">
    <source>
        <dbReference type="EMBL" id="TQV86608.1"/>
    </source>
</evidence>
<keyword evidence="1" id="KW-1133">Transmembrane helix</keyword>
<organism evidence="2 3">
    <name type="scientific">Aliikangiella coralliicola</name>
    <dbReference type="NCBI Taxonomy" id="2592383"/>
    <lineage>
        <taxon>Bacteria</taxon>
        <taxon>Pseudomonadati</taxon>
        <taxon>Pseudomonadota</taxon>
        <taxon>Gammaproteobacteria</taxon>
        <taxon>Oceanospirillales</taxon>
        <taxon>Pleioneaceae</taxon>
        <taxon>Aliikangiella</taxon>
    </lineage>
</organism>
<dbReference type="Proteomes" id="UP000315439">
    <property type="component" value="Unassembled WGS sequence"/>
</dbReference>
<sequence>MEELVFVPMILFMVIVAPIWIIMHYRSKNQKESGISEADHSRLQELTKIADSMMERIENLESILDQETPEWRKKYERE</sequence>
<dbReference type="NCBIfam" id="TIGR02976">
    <property type="entry name" value="phageshock_pspB"/>
    <property type="match status" value="1"/>
</dbReference>
<dbReference type="Pfam" id="PF06667">
    <property type="entry name" value="PspB"/>
    <property type="match status" value="1"/>
</dbReference>
<dbReference type="EMBL" id="VIKS01000010">
    <property type="protein sequence ID" value="TQV86608.1"/>
    <property type="molecule type" value="Genomic_DNA"/>
</dbReference>
<feature type="transmembrane region" description="Helical" evidence="1">
    <location>
        <begin position="6"/>
        <end position="23"/>
    </location>
</feature>
<proteinExistence type="predicted"/>
<name>A0A545UAX3_9GAMM</name>
<reference evidence="2 3" key="1">
    <citation type="submission" date="2019-07" db="EMBL/GenBank/DDBJ databases">
        <title>Draft genome for Aliikangiella sp. M105.</title>
        <authorList>
            <person name="Wang G."/>
        </authorList>
    </citation>
    <scope>NUCLEOTIDE SEQUENCE [LARGE SCALE GENOMIC DNA]</scope>
    <source>
        <strain evidence="2 3">M105</strain>
    </source>
</reference>
<dbReference type="InterPro" id="IPR009554">
    <property type="entry name" value="Phageshock_PspB"/>
</dbReference>
<keyword evidence="1" id="KW-0472">Membrane</keyword>
<keyword evidence="1" id="KW-0812">Transmembrane</keyword>
<comment type="caution">
    <text evidence="2">The sequence shown here is derived from an EMBL/GenBank/DDBJ whole genome shotgun (WGS) entry which is preliminary data.</text>
</comment>
<protein>
    <submittedName>
        <fullName evidence="2">Envelope stress response membrane protein PspB</fullName>
    </submittedName>
</protein>
<accession>A0A545UAX3</accession>
<dbReference type="NCBIfam" id="NF006993">
    <property type="entry name" value="PRK09458.1"/>
    <property type="match status" value="1"/>
</dbReference>
<dbReference type="OrthoDB" id="6198106at2"/>
<keyword evidence="3" id="KW-1185">Reference proteome</keyword>
<dbReference type="GO" id="GO:0009271">
    <property type="term" value="P:phage shock"/>
    <property type="evidence" value="ECO:0007669"/>
    <property type="project" value="InterPro"/>
</dbReference>
<gene>
    <name evidence="2" type="primary">pspB</name>
    <name evidence="2" type="ORF">FLL46_17060</name>
</gene>
<dbReference type="GO" id="GO:0006355">
    <property type="term" value="P:regulation of DNA-templated transcription"/>
    <property type="evidence" value="ECO:0007669"/>
    <property type="project" value="InterPro"/>
</dbReference>